<dbReference type="STRING" id="1454201.NMS_1592"/>
<name>W8W028_9FLAO</name>
<sequence length="688" mass="75177">MKKITLLIASIAMVTTSMAQVHVVNDAFIYSKGTDIFITEELELRDAPVVDDAVPANNRPGSAFYLREGGDASGDGNGRIAQLIQQNSNSSNIGLGTFSVFQEGFADNFTYNYWSSPVSLPNATTANNGFSYTQLYFPKLMETFKFETDYVIDAEQATYLSSNLRDGKTDSQRFTDMTDLDNPKDPVVDSKLQIAKRWLYSYKSADPSDAAGVTGGGYFGWKSFQADTDVVAPGYGFTMKGVELTNGPNLITNNQSHTGQRYDFRGIPNNGDFPVSVKNGDFSLVGNPYPSGLDLKQFMIDNQGLIDGELFFWDSASTSHLLIEYEGGYGTYSPQIGSTDPNESNGVYVDAVFKKYDQQGNEIGDATTNNTGLSGPVGNANFASRRYAAIGQGFVIQRTLDDPSTEVKDGFTSLDDGDSGTVVFKNSQRVFVKENGDSSLFKAAPSNAGDQVANINAANIPSAMSFEVLINGQYSRNMIVTFPQGSTVGWDWGMDASNVANRVANDAYMPVEGRQALIQSLPFNELETVIPISFKSSIDKSTYKIQITGRENFETLNVLIHDKLNNSYHDILNDSYTIETGKGTTEDRYEIVFQEKTTLSTSDIAAVESFNIFQNNEQSLLTVRNTAMKDVANIAIFDLAGRQVTTSNPKDISADYTFNTTAYAAGIYIVKVTTTDKVEVATKVVISN</sequence>
<dbReference type="RefSeq" id="WP_041496181.1">
    <property type="nucleotide sequence ID" value="NZ_AP014548.1"/>
</dbReference>
<dbReference type="NCBIfam" id="TIGR04183">
    <property type="entry name" value="Por_Secre_tail"/>
    <property type="match status" value="1"/>
</dbReference>
<dbReference type="Proteomes" id="UP000031760">
    <property type="component" value="Chromosome"/>
</dbReference>
<reference evidence="4 5" key="1">
    <citation type="journal article" date="2014" name="Proc. Natl. Acad. Sci. U.S.A.">
        <title>Functional characterization of flavobacteria rhodopsins reveals a unique class of light-driven chloride pump in bacteria.</title>
        <authorList>
            <person name="Yoshizawa S."/>
            <person name="Kumagai Y."/>
            <person name="Kim H."/>
            <person name="Ogura Y."/>
            <person name="Hayashi T."/>
            <person name="Iwasaki W."/>
            <person name="DeLong E.F."/>
            <person name="Kogure K."/>
        </authorList>
    </citation>
    <scope>NUCLEOTIDE SEQUENCE [LARGE SCALE GENOMIC DNA]</scope>
    <source>
        <strain evidence="4 5">S1-08</strain>
    </source>
</reference>
<evidence type="ECO:0000256" key="1">
    <source>
        <dbReference type="ARBA" id="ARBA00022729"/>
    </source>
</evidence>
<gene>
    <name evidence="4" type="ORF">NMS_1592</name>
</gene>
<feature type="chain" id="PRO_5004914110" description="Secretion system C-terminal sorting domain-containing protein" evidence="2">
    <location>
        <begin position="20"/>
        <end position="688"/>
    </location>
</feature>
<feature type="domain" description="Secretion system C-terminal sorting" evidence="3">
    <location>
        <begin position="620"/>
        <end position="686"/>
    </location>
</feature>
<evidence type="ECO:0000313" key="4">
    <source>
        <dbReference type="EMBL" id="BAO55601.1"/>
    </source>
</evidence>
<feature type="signal peptide" evidence="2">
    <location>
        <begin position="1"/>
        <end position="19"/>
    </location>
</feature>
<proteinExistence type="predicted"/>
<dbReference type="HOGENOM" id="CLU_471564_0_0_10"/>
<evidence type="ECO:0000256" key="2">
    <source>
        <dbReference type="SAM" id="SignalP"/>
    </source>
</evidence>
<protein>
    <recommendedName>
        <fullName evidence="3">Secretion system C-terminal sorting domain-containing protein</fullName>
    </recommendedName>
</protein>
<dbReference type="EMBL" id="AP014548">
    <property type="protein sequence ID" value="BAO55601.1"/>
    <property type="molecule type" value="Genomic_DNA"/>
</dbReference>
<evidence type="ECO:0000313" key="5">
    <source>
        <dbReference type="Proteomes" id="UP000031760"/>
    </source>
</evidence>
<dbReference type="KEGG" id="nmf:NMS_1592"/>
<dbReference type="OrthoDB" id="2582440at2"/>
<dbReference type="AlphaFoldDB" id="W8W028"/>
<evidence type="ECO:0000259" key="3">
    <source>
        <dbReference type="Pfam" id="PF18962"/>
    </source>
</evidence>
<dbReference type="InterPro" id="IPR026444">
    <property type="entry name" value="Secre_tail"/>
</dbReference>
<accession>W8W028</accession>
<keyword evidence="1 2" id="KW-0732">Signal</keyword>
<keyword evidence="5" id="KW-1185">Reference proteome</keyword>
<dbReference type="Pfam" id="PF18962">
    <property type="entry name" value="Por_Secre_tail"/>
    <property type="match status" value="1"/>
</dbReference>
<organism evidence="4 5">
    <name type="scientific">Nonlabens marinus S1-08</name>
    <dbReference type="NCBI Taxonomy" id="1454201"/>
    <lineage>
        <taxon>Bacteria</taxon>
        <taxon>Pseudomonadati</taxon>
        <taxon>Bacteroidota</taxon>
        <taxon>Flavobacteriia</taxon>
        <taxon>Flavobacteriales</taxon>
        <taxon>Flavobacteriaceae</taxon>
        <taxon>Nonlabens</taxon>
    </lineage>
</organism>